<dbReference type="InterPro" id="IPR050563">
    <property type="entry name" value="4-hydroxybenzoyl-CoA_TE"/>
</dbReference>
<gene>
    <name evidence="3" type="primary">ybgC</name>
    <name evidence="3" type="ORF">NAF29_08450</name>
</gene>
<dbReference type="RefSeq" id="WP_251261136.1">
    <property type="nucleotide sequence ID" value="NZ_JAMQGP010000003.1"/>
</dbReference>
<dbReference type="InterPro" id="IPR029069">
    <property type="entry name" value="HotDog_dom_sf"/>
</dbReference>
<reference evidence="3 4" key="1">
    <citation type="journal article" date="2013" name="Antonie Van Leeuwenhoek">
        <title>Echinimonas agarilytica gen. nov., sp. nov., a new gammaproteobacterium isolated from the sea urchin Strongylocentrotus intermedius.</title>
        <authorList>
            <person name="Nedashkovskaya O.I."/>
            <person name="Stenkova A.M."/>
            <person name="Zhukova N.V."/>
            <person name="Van Trappen S."/>
            <person name="Lee J.S."/>
            <person name="Kim S.B."/>
        </authorList>
    </citation>
    <scope>NUCLEOTIDE SEQUENCE [LARGE SCALE GENOMIC DNA]</scope>
    <source>
        <strain evidence="3 4">KMM 6351</strain>
    </source>
</reference>
<evidence type="ECO:0000256" key="1">
    <source>
        <dbReference type="ARBA" id="ARBA00005953"/>
    </source>
</evidence>
<dbReference type="NCBIfam" id="TIGR00051">
    <property type="entry name" value="YbgC/FadM family acyl-CoA thioesterase"/>
    <property type="match status" value="1"/>
</dbReference>
<dbReference type="PANTHER" id="PTHR31793:SF37">
    <property type="entry name" value="ACYL-COA THIOESTER HYDROLASE YBGC"/>
    <property type="match status" value="1"/>
</dbReference>
<evidence type="ECO:0000256" key="2">
    <source>
        <dbReference type="ARBA" id="ARBA00022801"/>
    </source>
</evidence>
<sequence>MTTELLSFEWPIRVYYEDTDAGGVVFYANYLKFMERARTEWLRQMGIEQDLFLTQGIAFMVRRTEVDYRAPAVFNDELIVVSQIVQKKRASLIFQQTIQRKNEVSAIVTGQVTIACVDLERGKPIAIPKSIMEVLARVG</sequence>
<dbReference type="Pfam" id="PF13279">
    <property type="entry name" value="4HBT_2"/>
    <property type="match status" value="1"/>
</dbReference>
<dbReference type="NCBIfam" id="TIGR02799">
    <property type="entry name" value="thio_ybgC"/>
    <property type="match status" value="1"/>
</dbReference>
<dbReference type="EMBL" id="JAMQGP010000003">
    <property type="protein sequence ID" value="MCM2679695.1"/>
    <property type="molecule type" value="Genomic_DNA"/>
</dbReference>
<dbReference type="InterPro" id="IPR014166">
    <property type="entry name" value="Tol-Pal_acyl-CoA_thioesterase"/>
</dbReference>
<dbReference type="GO" id="GO:0047617">
    <property type="term" value="F:fatty acyl-CoA hydrolase activity"/>
    <property type="evidence" value="ECO:0007669"/>
    <property type="project" value="TreeGrafter"/>
</dbReference>
<protein>
    <submittedName>
        <fullName evidence="3">Tol-pal system-associated acyl-CoA thioesterase</fullName>
    </submittedName>
</protein>
<keyword evidence="4" id="KW-1185">Reference proteome</keyword>
<name>A0AA41W653_9GAMM</name>
<comment type="similarity">
    <text evidence="1">Belongs to the 4-hydroxybenzoyl-CoA thioesterase family.</text>
</comment>
<dbReference type="SUPFAM" id="SSF54637">
    <property type="entry name" value="Thioesterase/thiol ester dehydrase-isomerase"/>
    <property type="match status" value="1"/>
</dbReference>
<dbReference type="Gene3D" id="3.10.129.10">
    <property type="entry name" value="Hotdog Thioesterase"/>
    <property type="match status" value="1"/>
</dbReference>
<accession>A0AA41W653</accession>
<dbReference type="InterPro" id="IPR006684">
    <property type="entry name" value="YbgC/YbaW"/>
</dbReference>
<dbReference type="Proteomes" id="UP001165393">
    <property type="component" value="Unassembled WGS sequence"/>
</dbReference>
<evidence type="ECO:0000313" key="4">
    <source>
        <dbReference type="Proteomes" id="UP001165393"/>
    </source>
</evidence>
<organism evidence="3 4">
    <name type="scientific">Echinimonas agarilytica</name>
    <dbReference type="NCBI Taxonomy" id="1215918"/>
    <lineage>
        <taxon>Bacteria</taxon>
        <taxon>Pseudomonadati</taxon>
        <taxon>Pseudomonadota</taxon>
        <taxon>Gammaproteobacteria</taxon>
        <taxon>Alteromonadales</taxon>
        <taxon>Echinimonadaceae</taxon>
        <taxon>Echinimonas</taxon>
    </lineage>
</organism>
<dbReference type="PIRSF" id="PIRSF003230">
    <property type="entry name" value="YbgC"/>
    <property type="match status" value="1"/>
</dbReference>
<keyword evidence="2" id="KW-0378">Hydrolase</keyword>
<dbReference type="AlphaFoldDB" id="A0AA41W653"/>
<dbReference type="PANTHER" id="PTHR31793">
    <property type="entry name" value="4-HYDROXYBENZOYL-COA THIOESTERASE FAMILY MEMBER"/>
    <property type="match status" value="1"/>
</dbReference>
<proteinExistence type="inferred from homology"/>
<evidence type="ECO:0000313" key="3">
    <source>
        <dbReference type="EMBL" id="MCM2679695.1"/>
    </source>
</evidence>
<comment type="caution">
    <text evidence="3">The sequence shown here is derived from an EMBL/GenBank/DDBJ whole genome shotgun (WGS) entry which is preliminary data.</text>
</comment>
<dbReference type="CDD" id="cd00586">
    <property type="entry name" value="4HBT"/>
    <property type="match status" value="1"/>
</dbReference>
<dbReference type="FunFam" id="3.10.129.10:FF:000004">
    <property type="entry name" value="Tol-pal system-associated acyl-CoA thioesterase"/>
    <property type="match status" value="1"/>
</dbReference>